<proteinExistence type="predicted"/>
<gene>
    <name evidence="7" type="ORF">M3P21_14255</name>
</gene>
<dbReference type="InterPro" id="IPR049680">
    <property type="entry name" value="FLVCR1-2_SLC49-like"/>
</dbReference>
<accession>A0ABT0Q495</accession>
<feature type="transmembrane region" description="Helical" evidence="5">
    <location>
        <begin position="364"/>
        <end position="382"/>
    </location>
</feature>
<organism evidence="7 8">
    <name type="scientific">Ruegeria spongiae</name>
    <dbReference type="NCBI Taxonomy" id="2942209"/>
    <lineage>
        <taxon>Bacteria</taxon>
        <taxon>Pseudomonadati</taxon>
        <taxon>Pseudomonadota</taxon>
        <taxon>Alphaproteobacteria</taxon>
        <taxon>Rhodobacterales</taxon>
        <taxon>Roseobacteraceae</taxon>
        <taxon>Ruegeria</taxon>
    </lineage>
</organism>
<dbReference type="InterPro" id="IPR011701">
    <property type="entry name" value="MFS"/>
</dbReference>
<keyword evidence="2 5" id="KW-0812">Transmembrane</keyword>
<dbReference type="SUPFAM" id="SSF103473">
    <property type="entry name" value="MFS general substrate transporter"/>
    <property type="match status" value="1"/>
</dbReference>
<feature type="transmembrane region" description="Helical" evidence="5">
    <location>
        <begin position="243"/>
        <end position="262"/>
    </location>
</feature>
<comment type="caution">
    <text evidence="7">The sequence shown here is derived from an EMBL/GenBank/DDBJ whole genome shotgun (WGS) entry which is preliminary data.</text>
</comment>
<evidence type="ECO:0000259" key="6">
    <source>
        <dbReference type="PROSITE" id="PS50850"/>
    </source>
</evidence>
<sequence>MKPTKWIVLGAFAFQLCVTHILWFNFVPLTSLLQETYGVDELTASLQVLVFPLFYVIFTLHAGVLVDRWGYKKLLRLAASIMTLFAFCRIYTESFWFLFLAQSAIAISQPYIINAISKVVADWFEPEHNAMATGLASMGMFLGMAVGAAITPMVVSEFGLSFSMGIFAVLSLVSTLIYFVAVDERGDGAGNESAGFREYIEVLQHKNIRYMALFSFMALGAFNGLTLWLEAILGQYGISVDDAGLVAGLIIIGGILGAVVIPAMSDRTMRRKPFLMVCSLIGGLLVYPLCFTANLGPLYGYAFTLGFFFLACLPVMLSFAEEQVGKGKAGAATGLLFLCGNSGGIIAIPLMSMMNGDSGTWNNAAYFTVALLLLASFSTFGLKDLKIRAGAKGKA</sequence>
<evidence type="ECO:0000313" key="8">
    <source>
        <dbReference type="Proteomes" id="UP001203880"/>
    </source>
</evidence>
<evidence type="ECO:0000313" key="7">
    <source>
        <dbReference type="EMBL" id="MCL6284696.1"/>
    </source>
</evidence>
<feature type="transmembrane region" description="Helical" evidence="5">
    <location>
        <begin position="162"/>
        <end position="181"/>
    </location>
</feature>
<evidence type="ECO:0000256" key="5">
    <source>
        <dbReference type="SAM" id="Phobius"/>
    </source>
</evidence>
<feature type="transmembrane region" description="Helical" evidence="5">
    <location>
        <begin position="129"/>
        <end position="150"/>
    </location>
</feature>
<dbReference type="PROSITE" id="PS50850">
    <property type="entry name" value="MFS"/>
    <property type="match status" value="1"/>
</dbReference>
<dbReference type="EMBL" id="JAMFMB010000017">
    <property type="protein sequence ID" value="MCL6284696.1"/>
    <property type="molecule type" value="Genomic_DNA"/>
</dbReference>
<feature type="domain" description="Major facilitator superfamily (MFS) profile" evidence="6">
    <location>
        <begin position="3"/>
        <end position="387"/>
    </location>
</feature>
<dbReference type="Proteomes" id="UP001203880">
    <property type="component" value="Unassembled WGS sequence"/>
</dbReference>
<evidence type="ECO:0000256" key="1">
    <source>
        <dbReference type="ARBA" id="ARBA00004141"/>
    </source>
</evidence>
<dbReference type="RefSeq" id="WP_249710805.1">
    <property type="nucleotide sequence ID" value="NZ_JAMFMB010000017.1"/>
</dbReference>
<keyword evidence="8" id="KW-1185">Reference proteome</keyword>
<comment type="subcellular location">
    <subcellularLocation>
        <location evidence="1">Membrane</location>
        <topology evidence="1">Multi-pass membrane protein</topology>
    </subcellularLocation>
</comment>
<feature type="transmembrane region" description="Helical" evidence="5">
    <location>
        <begin position="210"/>
        <end position="231"/>
    </location>
</feature>
<feature type="transmembrane region" description="Helical" evidence="5">
    <location>
        <begin position="301"/>
        <end position="320"/>
    </location>
</feature>
<evidence type="ECO:0000256" key="2">
    <source>
        <dbReference type="ARBA" id="ARBA00022692"/>
    </source>
</evidence>
<keyword evidence="3 5" id="KW-1133">Transmembrane helix</keyword>
<dbReference type="Pfam" id="PF07690">
    <property type="entry name" value="MFS_1"/>
    <property type="match status" value="1"/>
</dbReference>
<evidence type="ECO:0000256" key="4">
    <source>
        <dbReference type="ARBA" id="ARBA00023136"/>
    </source>
</evidence>
<dbReference type="PANTHER" id="PTHR10924:SF6">
    <property type="entry name" value="SOLUTE CARRIER FAMILY 49 MEMBER A3"/>
    <property type="match status" value="1"/>
</dbReference>
<dbReference type="InterPro" id="IPR036259">
    <property type="entry name" value="MFS_trans_sf"/>
</dbReference>
<dbReference type="PANTHER" id="PTHR10924">
    <property type="entry name" value="MAJOR FACILITATOR SUPERFAMILY PROTEIN-RELATED"/>
    <property type="match status" value="1"/>
</dbReference>
<evidence type="ECO:0000256" key="3">
    <source>
        <dbReference type="ARBA" id="ARBA00022989"/>
    </source>
</evidence>
<feature type="transmembrane region" description="Helical" evidence="5">
    <location>
        <begin position="46"/>
        <end position="67"/>
    </location>
</feature>
<protein>
    <submittedName>
        <fullName evidence="7">MFS transporter</fullName>
    </submittedName>
</protein>
<dbReference type="Gene3D" id="1.20.1250.20">
    <property type="entry name" value="MFS general substrate transporter like domains"/>
    <property type="match status" value="1"/>
</dbReference>
<feature type="transmembrane region" description="Helical" evidence="5">
    <location>
        <begin position="274"/>
        <end position="295"/>
    </location>
</feature>
<keyword evidence="4 5" id="KW-0472">Membrane</keyword>
<name>A0ABT0Q495_9RHOB</name>
<feature type="transmembrane region" description="Helical" evidence="5">
    <location>
        <begin position="332"/>
        <end position="352"/>
    </location>
</feature>
<feature type="transmembrane region" description="Helical" evidence="5">
    <location>
        <begin position="7"/>
        <end position="26"/>
    </location>
</feature>
<reference evidence="7" key="1">
    <citation type="submission" date="2022-05" db="EMBL/GenBank/DDBJ databases">
        <authorList>
            <person name="Park J.-S."/>
        </authorList>
    </citation>
    <scope>NUCLEOTIDE SEQUENCE</scope>
    <source>
        <strain evidence="7">2012CJ41-6</strain>
    </source>
</reference>
<dbReference type="InterPro" id="IPR020846">
    <property type="entry name" value="MFS_dom"/>
</dbReference>